<evidence type="ECO:0000256" key="1">
    <source>
        <dbReference type="SAM" id="Coils"/>
    </source>
</evidence>
<dbReference type="Proteomes" id="UP000241798">
    <property type="component" value="Segment"/>
</dbReference>
<accession>A0A2H4PDN2</accession>
<sequence>MIDTDEQDHDFFDILYQQWSKTTLAEFGYWVVEEYNPWGTGNGYSGARWMVRAVEEGGKKLDVGLFENEANADFVAGIHGALPDLIRRLHEAIDEATRKDEENDRAQGMLAEALLENQGLKEQIRELEAQIG</sequence>
<feature type="coiled-coil region" evidence="1">
    <location>
        <begin position="103"/>
        <end position="130"/>
    </location>
</feature>
<protein>
    <submittedName>
        <fullName evidence="2">Uncharacterized protein</fullName>
    </submittedName>
</protein>
<keyword evidence="3" id="KW-1185">Reference proteome</keyword>
<organism evidence="2 3">
    <name type="scientific">Mycobacterium phage Koko</name>
    <dbReference type="NCBI Taxonomy" id="2047840"/>
    <lineage>
        <taxon>Viruses</taxon>
        <taxon>Duplodnaviria</taxon>
        <taxon>Heunggongvirae</taxon>
        <taxon>Uroviricota</taxon>
        <taxon>Caudoviricetes</taxon>
        <taxon>Gladiatorvirus</taxon>
        <taxon>Gladiatorvirus koko</taxon>
    </lineage>
</organism>
<name>A0A2H4PDN2_9CAUD</name>
<evidence type="ECO:0000313" key="2">
    <source>
        <dbReference type="EMBL" id="ATW60331.1"/>
    </source>
</evidence>
<reference evidence="2 3" key="1">
    <citation type="submission" date="2017-10" db="EMBL/GenBank/DDBJ databases">
        <authorList>
            <person name="Chen M."/>
            <person name="Kallman A."/>
            <person name="Luo C."/>
            <person name="Martin J."/>
            <person name="Nguyen T."/>
            <person name="Pierce C."/>
            <person name="Ramos K."/>
            <person name="Smith E."/>
            <person name="Giorgia P."/>
            <person name="Ellis O."/>
            <person name="Reddi K."/>
            <person name="Moberg-Parker J."/>
            <person name="Garlena R.A."/>
            <person name="Russell D.A."/>
            <person name="Pope W.H."/>
            <person name="Jacobs-Sera D."/>
            <person name="Hendrix R.W."/>
            <person name="Hatfull G.F."/>
        </authorList>
    </citation>
    <scope>NUCLEOTIDE SEQUENCE [LARGE SCALE GENOMIC DNA]</scope>
</reference>
<gene>
    <name evidence="2" type="ORF">SEA_KOKO_41</name>
</gene>
<proteinExistence type="predicted"/>
<evidence type="ECO:0000313" key="3">
    <source>
        <dbReference type="Proteomes" id="UP000241798"/>
    </source>
</evidence>
<keyword evidence="1" id="KW-0175">Coiled coil</keyword>
<dbReference type="EMBL" id="MG099945">
    <property type="protein sequence ID" value="ATW60331.1"/>
    <property type="molecule type" value="Genomic_DNA"/>
</dbReference>